<organism evidence="2 3">
    <name type="scientific">Clohesyomyces aquaticus</name>
    <dbReference type="NCBI Taxonomy" id="1231657"/>
    <lineage>
        <taxon>Eukaryota</taxon>
        <taxon>Fungi</taxon>
        <taxon>Dikarya</taxon>
        <taxon>Ascomycota</taxon>
        <taxon>Pezizomycotina</taxon>
        <taxon>Dothideomycetes</taxon>
        <taxon>Pleosporomycetidae</taxon>
        <taxon>Pleosporales</taxon>
        <taxon>Lindgomycetaceae</taxon>
        <taxon>Clohesyomyces</taxon>
    </lineage>
</organism>
<evidence type="ECO:0000313" key="3">
    <source>
        <dbReference type="Proteomes" id="UP000193144"/>
    </source>
</evidence>
<feature type="chain" id="PRO_5012011006" evidence="1">
    <location>
        <begin position="20"/>
        <end position="103"/>
    </location>
</feature>
<dbReference type="EMBL" id="MCFA01000241">
    <property type="protein sequence ID" value="ORX97102.1"/>
    <property type="molecule type" value="Genomic_DNA"/>
</dbReference>
<proteinExistence type="predicted"/>
<accession>A0A1Y1YGG0</accession>
<sequence length="103" mass="11250">MKFLIVMAMAVIGLTITVPSPVGEPGDPGIPPPDLPDYSKCNACFEVNRYCMEENCNGDLDICCKHKCYMKTCYESGLQHCGPNTMCGAFHCKDKNPNGCPPE</sequence>
<keyword evidence="1" id="KW-0732">Signal</keyword>
<feature type="signal peptide" evidence="1">
    <location>
        <begin position="1"/>
        <end position="19"/>
    </location>
</feature>
<evidence type="ECO:0000313" key="2">
    <source>
        <dbReference type="EMBL" id="ORX97102.1"/>
    </source>
</evidence>
<gene>
    <name evidence="2" type="ORF">BCR34DRAFT_607401</name>
</gene>
<protein>
    <submittedName>
        <fullName evidence="2">Uncharacterized protein</fullName>
    </submittedName>
</protein>
<name>A0A1Y1YGG0_9PLEO</name>
<keyword evidence="3" id="KW-1185">Reference proteome</keyword>
<evidence type="ECO:0000256" key="1">
    <source>
        <dbReference type="SAM" id="SignalP"/>
    </source>
</evidence>
<dbReference type="AlphaFoldDB" id="A0A1Y1YGG0"/>
<dbReference type="Proteomes" id="UP000193144">
    <property type="component" value="Unassembled WGS sequence"/>
</dbReference>
<comment type="caution">
    <text evidence="2">The sequence shown here is derived from an EMBL/GenBank/DDBJ whole genome shotgun (WGS) entry which is preliminary data.</text>
</comment>
<reference evidence="2 3" key="1">
    <citation type="submission" date="2016-07" db="EMBL/GenBank/DDBJ databases">
        <title>Pervasive Adenine N6-methylation of Active Genes in Fungi.</title>
        <authorList>
            <consortium name="DOE Joint Genome Institute"/>
            <person name="Mondo S.J."/>
            <person name="Dannebaum R.O."/>
            <person name="Kuo R.C."/>
            <person name="Labutti K."/>
            <person name="Haridas S."/>
            <person name="Kuo A."/>
            <person name="Salamov A."/>
            <person name="Ahrendt S.R."/>
            <person name="Lipzen A."/>
            <person name="Sullivan W."/>
            <person name="Andreopoulos W.B."/>
            <person name="Clum A."/>
            <person name="Lindquist E."/>
            <person name="Daum C."/>
            <person name="Ramamoorthy G.K."/>
            <person name="Gryganskyi A."/>
            <person name="Culley D."/>
            <person name="Magnuson J.K."/>
            <person name="James T.Y."/>
            <person name="O'Malley M.A."/>
            <person name="Stajich J.E."/>
            <person name="Spatafora J.W."/>
            <person name="Visel A."/>
            <person name="Grigoriev I.V."/>
        </authorList>
    </citation>
    <scope>NUCLEOTIDE SEQUENCE [LARGE SCALE GENOMIC DNA]</scope>
    <source>
        <strain evidence="2 3">CBS 115471</strain>
    </source>
</reference>